<accession>A2ZJA4</accession>
<reference evidence="1 2" key="1">
    <citation type="journal article" date="2005" name="PLoS Biol.">
        <title>The genomes of Oryza sativa: a history of duplications.</title>
        <authorList>
            <person name="Yu J."/>
            <person name="Wang J."/>
            <person name="Lin W."/>
            <person name="Li S."/>
            <person name="Li H."/>
            <person name="Zhou J."/>
            <person name="Ni P."/>
            <person name="Dong W."/>
            <person name="Hu S."/>
            <person name="Zeng C."/>
            <person name="Zhang J."/>
            <person name="Zhang Y."/>
            <person name="Li R."/>
            <person name="Xu Z."/>
            <person name="Li S."/>
            <person name="Li X."/>
            <person name="Zheng H."/>
            <person name="Cong L."/>
            <person name="Lin L."/>
            <person name="Yin J."/>
            <person name="Geng J."/>
            <person name="Li G."/>
            <person name="Shi J."/>
            <person name="Liu J."/>
            <person name="Lv H."/>
            <person name="Li J."/>
            <person name="Wang J."/>
            <person name="Deng Y."/>
            <person name="Ran L."/>
            <person name="Shi X."/>
            <person name="Wang X."/>
            <person name="Wu Q."/>
            <person name="Li C."/>
            <person name="Ren X."/>
            <person name="Wang J."/>
            <person name="Wang X."/>
            <person name="Li D."/>
            <person name="Liu D."/>
            <person name="Zhang X."/>
            <person name="Ji Z."/>
            <person name="Zhao W."/>
            <person name="Sun Y."/>
            <person name="Zhang Z."/>
            <person name="Bao J."/>
            <person name="Han Y."/>
            <person name="Dong L."/>
            <person name="Ji J."/>
            <person name="Chen P."/>
            <person name="Wu S."/>
            <person name="Liu J."/>
            <person name="Xiao Y."/>
            <person name="Bu D."/>
            <person name="Tan J."/>
            <person name="Yang L."/>
            <person name="Ye C."/>
            <person name="Zhang J."/>
            <person name="Xu J."/>
            <person name="Zhou Y."/>
            <person name="Yu Y."/>
            <person name="Zhang B."/>
            <person name="Zhuang S."/>
            <person name="Wei H."/>
            <person name="Liu B."/>
            <person name="Lei M."/>
            <person name="Yu H."/>
            <person name="Li Y."/>
            <person name="Xu H."/>
            <person name="Wei S."/>
            <person name="He X."/>
            <person name="Fang L."/>
            <person name="Zhang Z."/>
            <person name="Zhang Y."/>
            <person name="Huang X."/>
            <person name="Su Z."/>
            <person name="Tong W."/>
            <person name="Li J."/>
            <person name="Tong Z."/>
            <person name="Li S."/>
            <person name="Ye J."/>
            <person name="Wang L."/>
            <person name="Fang L."/>
            <person name="Lei T."/>
            <person name="Chen C."/>
            <person name="Chen H."/>
            <person name="Xu Z."/>
            <person name="Li H."/>
            <person name="Huang H."/>
            <person name="Zhang F."/>
            <person name="Xu H."/>
            <person name="Li N."/>
            <person name="Zhao C."/>
            <person name="Li S."/>
            <person name="Dong L."/>
            <person name="Huang Y."/>
            <person name="Li L."/>
            <person name="Xi Y."/>
            <person name="Qi Q."/>
            <person name="Li W."/>
            <person name="Zhang B."/>
            <person name="Hu W."/>
            <person name="Zhang Y."/>
            <person name="Tian X."/>
            <person name="Jiao Y."/>
            <person name="Liang X."/>
            <person name="Jin J."/>
            <person name="Gao L."/>
            <person name="Zheng W."/>
            <person name="Hao B."/>
            <person name="Liu S."/>
            <person name="Wang W."/>
            <person name="Yuan L."/>
            <person name="Cao M."/>
            <person name="McDermott J."/>
            <person name="Samudrala R."/>
            <person name="Wang J."/>
            <person name="Wong G.K."/>
            <person name="Yang H."/>
        </authorList>
    </citation>
    <scope>NUCLEOTIDE SEQUENCE [LARGE SCALE GENOMIC DNA]</scope>
    <source>
        <strain evidence="2">cv. 93-11</strain>
    </source>
</reference>
<evidence type="ECO:0000313" key="1">
    <source>
        <dbReference type="EMBL" id="EAY82688.1"/>
    </source>
</evidence>
<name>A2ZJA4_ORYSI</name>
<dbReference type="SUPFAM" id="SSF53300">
    <property type="entry name" value="vWA-like"/>
    <property type="match status" value="1"/>
</dbReference>
<dbReference type="HOGENOM" id="CLU_1838448_0_0_1"/>
<dbReference type="Gene3D" id="3.40.50.410">
    <property type="entry name" value="von Willebrand factor, type A domain"/>
    <property type="match status" value="1"/>
</dbReference>
<organism evidence="1 2">
    <name type="scientific">Oryza sativa subsp. indica</name>
    <name type="common">Rice</name>
    <dbReference type="NCBI Taxonomy" id="39946"/>
    <lineage>
        <taxon>Eukaryota</taxon>
        <taxon>Viridiplantae</taxon>
        <taxon>Streptophyta</taxon>
        <taxon>Embryophyta</taxon>
        <taxon>Tracheophyta</taxon>
        <taxon>Spermatophyta</taxon>
        <taxon>Magnoliopsida</taxon>
        <taxon>Liliopsida</taxon>
        <taxon>Poales</taxon>
        <taxon>Poaceae</taxon>
        <taxon>BOP clade</taxon>
        <taxon>Oryzoideae</taxon>
        <taxon>Oryzeae</taxon>
        <taxon>Oryzinae</taxon>
        <taxon>Oryza</taxon>
        <taxon>Oryza sativa</taxon>
    </lineage>
</organism>
<sequence>MAISKVKVSAFLKFPFQVIPKNRMEIIKELAVVRIEAPATMQSHIPINLVVVLDISSNIGAPSSKKSSMLDALKKSIKFIIKHLDNRDCLTILTFGERVKISIEDWASAEKKVDKLVVGQYTWPRSGLEEAVQLVIRQRK</sequence>
<keyword evidence="2" id="KW-1185">Reference proteome</keyword>
<gene>
    <name evidence="1" type="ORF">OsI_37903</name>
</gene>
<dbReference type="STRING" id="39946.A2ZJA4"/>
<evidence type="ECO:0008006" key="3">
    <source>
        <dbReference type="Google" id="ProtNLM"/>
    </source>
</evidence>
<dbReference type="EMBL" id="CM000137">
    <property type="protein sequence ID" value="EAY82688.1"/>
    <property type="molecule type" value="Genomic_DNA"/>
</dbReference>
<dbReference type="Gramene" id="BGIOSGA037197-TA">
    <property type="protein sequence ID" value="BGIOSGA037197-PA"/>
    <property type="gene ID" value="BGIOSGA037197"/>
</dbReference>
<dbReference type="Proteomes" id="UP000007015">
    <property type="component" value="Chromosome 12"/>
</dbReference>
<dbReference type="AlphaFoldDB" id="A2ZJA4"/>
<dbReference type="OMA" id="TMQSHIP"/>
<evidence type="ECO:0000313" key="2">
    <source>
        <dbReference type="Proteomes" id="UP000007015"/>
    </source>
</evidence>
<protein>
    <recommendedName>
        <fullName evidence="3">VWFA domain-containing protein</fullName>
    </recommendedName>
</protein>
<proteinExistence type="predicted"/>
<dbReference type="InterPro" id="IPR036465">
    <property type="entry name" value="vWFA_dom_sf"/>
</dbReference>